<dbReference type="SUPFAM" id="SSF48726">
    <property type="entry name" value="Immunoglobulin"/>
    <property type="match status" value="2"/>
</dbReference>
<dbReference type="Gene3D" id="2.60.40.10">
    <property type="entry name" value="Immunoglobulins"/>
    <property type="match status" value="2"/>
</dbReference>
<comment type="subcellular location">
    <subcellularLocation>
        <location evidence="1">Membrane</location>
    </subcellularLocation>
</comment>
<dbReference type="InterPro" id="IPR053896">
    <property type="entry name" value="BTN3A2-like_Ig-C"/>
</dbReference>
<evidence type="ECO:0000313" key="7">
    <source>
        <dbReference type="Proteomes" id="UP000551758"/>
    </source>
</evidence>
<dbReference type="EMBL" id="JACDTQ010000737">
    <property type="protein sequence ID" value="KAF5927063.1"/>
    <property type="molecule type" value="Genomic_DNA"/>
</dbReference>
<keyword evidence="7" id="KW-1185">Reference proteome</keyword>
<evidence type="ECO:0000256" key="1">
    <source>
        <dbReference type="ARBA" id="ARBA00004370"/>
    </source>
</evidence>
<dbReference type="InterPro" id="IPR036179">
    <property type="entry name" value="Ig-like_dom_sf"/>
</dbReference>
<dbReference type="AlphaFoldDB" id="A0A7J7FG76"/>
<evidence type="ECO:0000313" key="6">
    <source>
        <dbReference type="EMBL" id="KAF5927063.1"/>
    </source>
</evidence>
<protein>
    <recommendedName>
        <fullName evidence="5">Butyrophilin subfamily 3 member A2-like Ig-C domain-containing protein</fullName>
    </recommendedName>
</protein>
<gene>
    <name evidence="6" type="ORF">HPG69_018329</name>
</gene>
<dbReference type="PANTHER" id="PTHR24100:SF139">
    <property type="entry name" value="BUTYROPHILIN SUBFAMILY 2 MEMBER A2"/>
    <property type="match status" value="1"/>
</dbReference>
<dbReference type="GO" id="GO:0050852">
    <property type="term" value="P:T cell receptor signaling pathway"/>
    <property type="evidence" value="ECO:0007669"/>
    <property type="project" value="TreeGrafter"/>
</dbReference>
<dbReference type="GO" id="GO:0001817">
    <property type="term" value="P:regulation of cytokine production"/>
    <property type="evidence" value="ECO:0007669"/>
    <property type="project" value="TreeGrafter"/>
</dbReference>
<dbReference type="FunFam" id="2.60.40.10:FF:000208">
    <property type="entry name" value="Butyrophilin subfamily 1 member A1"/>
    <property type="match status" value="1"/>
</dbReference>
<dbReference type="PANTHER" id="PTHR24100">
    <property type="entry name" value="BUTYROPHILIN"/>
    <property type="match status" value="1"/>
</dbReference>
<sequence>MATKFHIVVVGEGVPPLPMCHQHIALGSPCPSHLRKQQVSPTYGSLISLYLCLQMLILVAGAFQVQEPHEPLVATVGGEAELPCFLLPAQSAKNMQISSSRSLPSQVVHLYKDGRDQPEEAIEEYLGRTELVRDVIYKGIVVLRILNVRPSDNGQYRFLGSNPHFKVEVTESREIQLECKSEGWFPRPKVQCIDSQRGEVPAMSVSHTQDKGGLFQVTTSLLLRELSQKNLICSVWNPVLNQKKEEQLSIAGQFSLSLHCAPKMGFYAQTP</sequence>
<evidence type="ECO:0000259" key="5">
    <source>
        <dbReference type="Pfam" id="PF22705"/>
    </source>
</evidence>
<accession>A0A7J7FG76</accession>
<proteinExistence type="predicted"/>
<keyword evidence="4" id="KW-0812">Transmembrane</keyword>
<dbReference type="Proteomes" id="UP000551758">
    <property type="component" value="Unassembled WGS sequence"/>
</dbReference>
<organism evidence="6 7">
    <name type="scientific">Diceros bicornis minor</name>
    <name type="common">South-central black rhinoceros</name>
    <dbReference type="NCBI Taxonomy" id="77932"/>
    <lineage>
        <taxon>Eukaryota</taxon>
        <taxon>Metazoa</taxon>
        <taxon>Chordata</taxon>
        <taxon>Craniata</taxon>
        <taxon>Vertebrata</taxon>
        <taxon>Euteleostomi</taxon>
        <taxon>Mammalia</taxon>
        <taxon>Eutheria</taxon>
        <taxon>Laurasiatheria</taxon>
        <taxon>Perissodactyla</taxon>
        <taxon>Rhinocerotidae</taxon>
        <taxon>Diceros</taxon>
    </lineage>
</organism>
<name>A0A7J7FG76_DICBM</name>
<evidence type="ECO:0000256" key="4">
    <source>
        <dbReference type="SAM" id="Phobius"/>
    </source>
</evidence>
<feature type="transmembrane region" description="Helical" evidence="4">
    <location>
        <begin position="43"/>
        <end position="63"/>
    </location>
</feature>
<dbReference type="InterPro" id="IPR013783">
    <property type="entry name" value="Ig-like_fold"/>
</dbReference>
<dbReference type="Pfam" id="PF22705">
    <property type="entry name" value="C2-set_3"/>
    <property type="match status" value="1"/>
</dbReference>
<feature type="domain" description="Butyrophilin subfamily 3 member A2-like Ig-C" evidence="5">
    <location>
        <begin position="159"/>
        <end position="245"/>
    </location>
</feature>
<keyword evidence="4" id="KW-1133">Transmembrane helix</keyword>
<reference evidence="6 7" key="1">
    <citation type="journal article" date="2020" name="Mol. Biol. Evol.">
        <title>Interspecific Gene Flow and the Evolution of Specialization in Black and White Rhinoceros.</title>
        <authorList>
            <person name="Moodley Y."/>
            <person name="Westbury M.V."/>
            <person name="Russo I.M."/>
            <person name="Gopalakrishnan S."/>
            <person name="Rakotoarivelo A."/>
            <person name="Olsen R.A."/>
            <person name="Prost S."/>
            <person name="Tunstall T."/>
            <person name="Ryder O.A."/>
            <person name="Dalen L."/>
            <person name="Bruford M.W."/>
        </authorList>
    </citation>
    <scope>NUCLEOTIDE SEQUENCE [LARGE SCALE GENOMIC DNA]</scope>
    <source>
        <strain evidence="6">SBR-YM</strain>
        <tissue evidence="6">Skin</tissue>
    </source>
</reference>
<dbReference type="GO" id="GO:0005102">
    <property type="term" value="F:signaling receptor binding"/>
    <property type="evidence" value="ECO:0007669"/>
    <property type="project" value="TreeGrafter"/>
</dbReference>
<dbReference type="InterPro" id="IPR050504">
    <property type="entry name" value="IgSF_BTN/MOG"/>
</dbReference>
<keyword evidence="2 4" id="KW-0472">Membrane</keyword>
<evidence type="ECO:0000256" key="2">
    <source>
        <dbReference type="ARBA" id="ARBA00023136"/>
    </source>
</evidence>
<keyword evidence="3" id="KW-0393">Immunoglobulin domain</keyword>
<dbReference type="GO" id="GO:0009897">
    <property type="term" value="C:external side of plasma membrane"/>
    <property type="evidence" value="ECO:0007669"/>
    <property type="project" value="TreeGrafter"/>
</dbReference>
<evidence type="ECO:0000256" key="3">
    <source>
        <dbReference type="ARBA" id="ARBA00023319"/>
    </source>
</evidence>
<comment type="caution">
    <text evidence="6">The sequence shown here is derived from an EMBL/GenBank/DDBJ whole genome shotgun (WGS) entry which is preliminary data.</text>
</comment>